<name>A0A3M7R881_BRAPC</name>
<evidence type="ECO:0000313" key="2">
    <source>
        <dbReference type="EMBL" id="RNA19669.1"/>
    </source>
</evidence>
<comment type="caution">
    <text evidence="2">The sequence shown here is derived from an EMBL/GenBank/DDBJ whole genome shotgun (WGS) entry which is preliminary data.</text>
</comment>
<proteinExistence type="predicted"/>
<accession>A0A3M7R881</accession>
<keyword evidence="1" id="KW-0472">Membrane</keyword>
<organism evidence="2 3">
    <name type="scientific">Brachionus plicatilis</name>
    <name type="common">Marine rotifer</name>
    <name type="synonym">Brachionus muelleri</name>
    <dbReference type="NCBI Taxonomy" id="10195"/>
    <lineage>
        <taxon>Eukaryota</taxon>
        <taxon>Metazoa</taxon>
        <taxon>Spiralia</taxon>
        <taxon>Gnathifera</taxon>
        <taxon>Rotifera</taxon>
        <taxon>Eurotatoria</taxon>
        <taxon>Monogononta</taxon>
        <taxon>Pseudotrocha</taxon>
        <taxon>Ploima</taxon>
        <taxon>Brachionidae</taxon>
        <taxon>Brachionus</taxon>
    </lineage>
</organism>
<protein>
    <submittedName>
        <fullName evidence="2">Uncharacterized protein</fullName>
    </submittedName>
</protein>
<feature type="transmembrane region" description="Helical" evidence="1">
    <location>
        <begin position="65"/>
        <end position="83"/>
    </location>
</feature>
<reference evidence="2 3" key="1">
    <citation type="journal article" date="2018" name="Sci. Rep.">
        <title>Genomic signatures of local adaptation to the degree of environmental predictability in rotifers.</title>
        <authorList>
            <person name="Franch-Gras L."/>
            <person name="Hahn C."/>
            <person name="Garcia-Roger E.M."/>
            <person name="Carmona M.J."/>
            <person name="Serra M."/>
            <person name="Gomez A."/>
        </authorList>
    </citation>
    <scope>NUCLEOTIDE SEQUENCE [LARGE SCALE GENOMIC DNA]</scope>
    <source>
        <strain evidence="2">HYR1</strain>
    </source>
</reference>
<keyword evidence="3" id="KW-1185">Reference proteome</keyword>
<keyword evidence="1" id="KW-1133">Transmembrane helix</keyword>
<evidence type="ECO:0000313" key="3">
    <source>
        <dbReference type="Proteomes" id="UP000276133"/>
    </source>
</evidence>
<keyword evidence="1" id="KW-0812">Transmembrane</keyword>
<evidence type="ECO:0000256" key="1">
    <source>
        <dbReference type="SAM" id="Phobius"/>
    </source>
</evidence>
<sequence length="86" mass="10174">MKNYIIIVVFHCSILQPQNSKYNFGEGHNYHLAHCCSPLNDNSYFQLKEELCLVSFNLKLDQFKLNRISIFSLYINSFFYFLLGPK</sequence>
<dbReference type="EMBL" id="REGN01003998">
    <property type="protein sequence ID" value="RNA19669.1"/>
    <property type="molecule type" value="Genomic_DNA"/>
</dbReference>
<dbReference type="Proteomes" id="UP000276133">
    <property type="component" value="Unassembled WGS sequence"/>
</dbReference>
<dbReference type="AlphaFoldDB" id="A0A3M7R881"/>
<gene>
    <name evidence="2" type="ORF">BpHYR1_000873</name>
</gene>